<dbReference type="EMBL" id="RBXO01000001">
    <property type="protein sequence ID" value="RKT55261.1"/>
    <property type="molecule type" value="Genomic_DNA"/>
</dbReference>
<dbReference type="AlphaFoldDB" id="A0A495W0N7"/>
<sequence length="64" mass="6507">MAVRSEEEGDPAADVRREHGGGGEPACWLSRVCPECGALAEGEPAAACPRCGAVLDPDQDGGAR</sequence>
<dbReference type="OrthoDB" id="8451629at2"/>
<organism evidence="2 3">
    <name type="scientific">Saccharothrix australiensis</name>
    <dbReference type="NCBI Taxonomy" id="2072"/>
    <lineage>
        <taxon>Bacteria</taxon>
        <taxon>Bacillati</taxon>
        <taxon>Actinomycetota</taxon>
        <taxon>Actinomycetes</taxon>
        <taxon>Pseudonocardiales</taxon>
        <taxon>Pseudonocardiaceae</taxon>
        <taxon>Saccharothrix</taxon>
    </lineage>
</organism>
<evidence type="ECO:0000256" key="1">
    <source>
        <dbReference type="SAM" id="MobiDB-lite"/>
    </source>
</evidence>
<dbReference type="Proteomes" id="UP000282084">
    <property type="component" value="Unassembled WGS sequence"/>
</dbReference>
<protein>
    <submittedName>
        <fullName evidence="2">Uncharacterized protein</fullName>
    </submittedName>
</protein>
<evidence type="ECO:0000313" key="3">
    <source>
        <dbReference type="Proteomes" id="UP000282084"/>
    </source>
</evidence>
<keyword evidence="3" id="KW-1185">Reference proteome</keyword>
<comment type="caution">
    <text evidence="2">The sequence shown here is derived from an EMBL/GenBank/DDBJ whole genome shotgun (WGS) entry which is preliminary data.</text>
</comment>
<dbReference type="RefSeq" id="WP_121006989.1">
    <property type="nucleotide sequence ID" value="NZ_RBXO01000001.1"/>
</dbReference>
<proteinExistence type="predicted"/>
<evidence type="ECO:0000313" key="2">
    <source>
        <dbReference type="EMBL" id="RKT55261.1"/>
    </source>
</evidence>
<accession>A0A495W0N7</accession>
<reference evidence="2 3" key="1">
    <citation type="submission" date="2018-10" db="EMBL/GenBank/DDBJ databases">
        <title>Sequencing the genomes of 1000 actinobacteria strains.</title>
        <authorList>
            <person name="Klenk H.-P."/>
        </authorList>
    </citation>
    <scope>NUCLEOTIDE SEQUENCE [LARGE SCALE GENOMIC DNA]</scope>
    <source>
        <strain evidence="2 3">DSM 43800</strain>
    </source>
</reference>
<gene>
    <name evidence="2" type="ORF">C8E97_3920</name>
</gene>
<feature type="region of interest" description="Disordered" evidence="1">
    <location>
        <begin position="1"/>
        <end position="26"/>
    </location>
</feature>
<name>A0A495W0N7_9PSEU</name>